<comment type="caution">
    <text evidence="6">The sequence shown here is derived from an EMBL/GenBank/DDBJ whole genome shotgun (WGS) entry which is preliminary data.</text>
</comment>
<keyword evidence="3" id="KW-0694">RNA-binding</keyword>
<keyword evidence="5" id="KW-0687">Ribonucleoprotein</keyword>
<sequence length="117" mass="13218">QVRERMQVRAFAKDTGIPARKVRRMINLVRGKTVDEALTLLKFTPSPNARVVAKVVKSAASNAENNYQMTPSDLKIITIYANEARRLRRFYPRARGRIGPIQKNSSHITVIVADEEA</sequence>
<keyword evidence="4" id="KW-0689">Ribosomal protein</keyword>
<evidence type="ECO:0000256" key="1">
    <source>
        <dbReference type="ARBA" id="ARBA00009451"/>
    </source>
</evidence>
<feature type="non-terminal residue" evidence="6">
    <location>
        <position position="1"/>
    </location>
</feature>
<dbReference type="PROSITE" id="PS00464">
    <property type="entry name" value="RIBOSOMAL_L22"/>
    <property type="match status" value="1"/>
</dbReference>
<dbReference type="PANTHER" id="PTHR13501">
    <property type="entry name" value="CHLOROPLAST 50S RIBOSOMAL PROTEIN L22-RELATED"/>
    <property type="match status" value="1"/>
</dbReference>
<dbReference type="Pfam" id="PF00237">
    <property type="entry name" value="Ribosomal_L22"/>
    <property type="match status" value="1"/>
</dbReference>
<gene>
    <name evidence="6" type="ORF">S06H3_41368</name>
</gene>
<dbReference type="InterPro" id="IPR001063">
    <property type="entry name" value="Ribosomal_uL22"/>
</dbReference>
<proteinExistence type="inferred from homology"/>
<dbReference type="PANTHER" id="PTHR13501:SF8">
    <property type="entry name" value="LARGE RIBOSOMAL SUBUNIT PROTEIN UL22M"/>
    <property type="match status" value="1"/>
</dbReference>
<evidence type="ECO:0000256" key="3">
    <source>
        <dbReference type="ARBA" id="ARBA00022884"/>
    </source>
</evidence>
<dbReference type="GO" id="GO:0006412">
    <property type="term" value="P:translation"/>
    <property type="evidence" value="ECO:0007669"/>
    <property type="project" value="InterPro"/>
</dbReference>
<dbReference type="HAMAP" id="MF_01331_B">
    <property type="entry name" value="Ribosomal_uL22_B"/>
    <property type="match status" value="1"/>
</dbReference>
<dbReference type="GO" id="GO:0003735">
    <property type="term" value="F:structural constituent of ribosome"/>
    <property type="evidence" value="ECO:0007669"/>
    <property type="project" value="InterPro"/>
</dbReference>
<dbReference type="CDD" id="cd00336">
    <property type="entry name" value="Ribosomal_L22"/>
    <property type="match status" value="1"/>
</dbReference>
<dbReference type="SUPFAM" id="SSF54843">
    <property type="entry name" value="Ribosomal protein L22"/>
    <property type="match status" value="1"/>
</dbReference>
<organism evidence="6">
    <name type="scientific">marine sediment metagenome</name>
    <dbReference type="NCBI Taxonomy" id="412755"/>
    <lineage>
        <taxon>unclassified sequences</taxon>
        <taxon>metagenomes</taxon>
        <taxon>ecological metagenomes</taxon>
    </lineage>
</organism>
<dbReference type="NCBIfam" id="TIGR01044">
    <property type="entry name" value="rplV_bact"/>
    <property type="match status" value="1"/>
</dbReference>
<evidence type="ECO:0000256" key="2">
    <source>
        <dbReference type="ARBA" id="ARBA00022730"/>
    </source>
</evidence>
<accession>X1NMB6</accession>
<dbReference type="InterPro" id="IPR047867">
    <property type="entry name" value="Ribosomal_uL22_bac/org-type"/>
</dbReference>
<dbReference type="GO" id="GO:0022625">
    <property type="term" value="C:cytosolic large ribosomal subunit"/>
    <property type="evidence" value="ECO:0007669"/>
    <property type="project" value="TreeGrafter"/>
</dbReference>
<evidence type="ECO:0000313" key="6">
    <source>
        <dbReference type="EMBL" id="GAI44748.1"/>
    </source>
</evidence>
<evidence type="ECO:0008006" key="7">
    <source>
        <dbReference type="Google" id="ProtNLM"/>
    </source>
</evidence>
<dbReference type="Gene3D" id="3.90.470.10">
    <property type="entry name" value="Ribosomal protein L22/L17"/>
    <property type="match status" value="1"/>
</dbReference>
<dbReference type="InterPro" id="IPR018260">
    <property type="entry name" value="Ribosomal_uL22_CS"/>
</dbReference>
<name>X1NMB6_9ZZZZ</name>
<dbReference type="EMBL" id="BARV01025485">
    <property type="protein sequence ID" value="GAI44748.1"/>
    <property type="molecule type" value="Genomic_DNA"/>
</dbReference>
<protein>
    <recommendedName>
        <fullName evidence="7">50S ribosomal protein L22</fullName>
    </recommendedName>
</protein>
<keyword evidence="2" id="KW-0699">rRNA-binding</keyword>
<dbReference type="InterPro" id="IPR036394">
    <property type="entry name" value="Ribosomal_uL22_sf"/>
</dbReference>
<dbReference type="GO" id="GO:0019843">
    <property type="term" value="F:rRNA binding"/>
    <property type="evidence" value="ECO:0007669"/>
    <property type="project" value="UniProtKB-KW"/>
</dbReference>
<reference evidence="6" key="1">
    <citation type="journal article" date="2014" name="Front. Microbiol.">
        <title>High frequency of phylogenetically diverse reductive dehalogenase-homologous genes in deep subseafloor sedimentary metagenomes.</title>
        <authorList>
            <person name="Kawai M."/>
            <person name="Futagami T."/>
            <person name="Toyoda A."/>
            <person name="Takaki Y."/>
            <person name="Nishi S."/>
            <person name="Hori S."/>
            <person name="Arai W."/>
            <person name="Tsubouchi T."/>
            <person name="Morono Y."/>
            <person name="Uchiyama I."/>
            <person name="Ito T."/>
            <person name="Fujiyama A."/>
            <person name="Inagaki F."/>
            <person name="Takami H."/>
        </authorList>
    </citation>
    <scope>NUCLEOTIDE SEQUENCE</scope>
    <source>
        <strain evidence="6">Expedition CK06-06</strain>
    </source>
</reference>
<dbReference type="InterPro" id="IPR005727">
    <property type="entry name" value="Ribosomal_uL22_bac/chlpt-type"/>
</dbReference>
<evidence type="ECO:0000256" key="4">
    <source>
        <dbReference type="ARBA" id="ARBA00022980"/>
    </source>
</evidence>
<dbReference type="AlphaFoldDB" id="X1NMB6"/>
<evidence type="ECO:0000256" key="5">
    <source>
        <dbReference type="ARBA" id="ARBA00023274"/>
    </source>
</evidence>
<comment type="similarity">
    <text evidence="1">Belongs to the universal ribosomal protein uL22 family.</text>
</comment>